<sequence length="151" mass="16773">MSTPCIANVDYCFFSSSVFQLSEQFFQNGSALAFQSLDEFLKFPFEGHHRQEDPPLIGCDLRNMIVDTLEILSNKEVIAVKQGVCLKLELENSYESVEDSQHHSQNHSSRVEVRGGGRLPPGGSPGAERPTPRLVEVVGRGNQEELPVGER</sequence>
<proteinExistence type="predicted"/>
<keyword evidence="3" id="KW-1185">Reference proteome</keyword>
<reference evidence="2 3" key="1">
    <citation type="journal article" date="2022" name="Nat. Plants">
        <title>Genomes of leafy and leafless Platanthera orchids illuminate the evolution of mycoheterotrophy.</title>
        <authorList>
            <person name="Li M.H."/>
            <person name="Liu K.W."/>
            <person name="Li Z."/>
            <person name="Lu H.C."/>
            <person name="Ye Q.L."/>
            <person name="Zhang D."/>
            <person name="Wang J.Y."/>
            <person name="Li Y.F."/>
            <person name="Zhong Z.M."/>
            <person name="Liu X."/>
            <person name="Yu X."/>
            <person name="Liu D.K."/>
            <person name="Tu X.D."/>
            <person name="Liu B."/>
            <person name="Hao Y."/>
            <person name="Liao X.Y."/>
            <person name="Jiang Y.T."/>
            <person name="Sun W.H."/>
            <person name="Chen J."/>
            <person name="Chen Y.Q."/>
            <person name="Ai Y."/>
            <person name="Zhai J.W."/>
            <person name="Wu S.S."/>
            <person name="Zhou Z."/>
            <person name="Hsiao Y.Y."/>
            <person name="Wu W.L."/>
            <person name="Chen Y.Y."/>
            <person name="Lin Y.F."/>
            <person name="Hsu J.L."/>
            <person name="Li C.Y."/>
            <person name="Wang Z.W."/>
            <person name="Zhao X."/>
            <person name="Zhong W.Y."/>
            <person name="Ma X.K."/>
            <person name="Ma L."/>
            <person name="Huang J."/>
            <person name="Chen G.Z."/>
            <person name="Huang M.Z."/>
            <person name="Huang L."/>
            <person name="Peng D.H."/>
            <person name="Luo Y.B."/>
            <person name="Zou S.Q."/>
            <person name="Chen S.P."/>
            <person name="Lan S."/>
            <person name="Tsai W.C."/>
            <person name="Van de Peer Y."/>
            <person name="Liu Z.J."/>
        </authorList>
    </citation>
    <scope>NUCLEOTIDE SEQUENCE [LARGE SCALE GENOMIC DNA]</scope>
    <source>
        <strain evidence="2">Lor288</strain>
    </source>
</reference>
<dbReference type="InterPro" id="IPR013785">
    <property type="entry name" value="Aldolase_TIM"/>
</dbReference>
<dbReference type="Proteomes" id="UP001412067">
    <property type="component" value="Unassembled WGS sequence"/>
</dbReference>
<dbReference type="Gene3D" id="3.20.20.70">
    <property type="entry name" value="Aldolase class I"/>
    <property type="match status" value="1"/>
</dbReference>
<protein>
    <submittedName>
        <fullName evidence="2">Uncharacterized protein</fullName>
    </submittedName>
</protein>
<accession>A0ABR2M7W3</accession>
<gene>
    <name evidence="2" type="ORF">KSP40_PGU014355</name>
</gene>
<dbReference type="EMBL" id="JBBWWR010000010">
    <property type="protein sequence ID" value="KAK8960250.1"/>
    <property type="molecule type" value="Genomic_DNA"/>
</dbReference>
<name>A0ABR2M7W3_9ASPA</name>
<feature type="region of interest" description="Disordered" evidence="1">
    <location>
        <begin position="96"/>
        <end position="151"/>
    </location>
</feature>
<comment type="caution">
    <text evidence="2">The sequence shown here is derived from an EMBL/GenBank/DDBJ whole genome shotgun (WGS) entry which is preliminary data.</text>
</comment>
<evidence type="ECO:0000313" key="2">
    <source>
        <dbReference type="EMBL" id="KAK8960250.1"/>
    </source>
</evidence>
<organism evidence="2 3">
    <name type="scientific">Platanthera guangdongensis</name>
    <dbReference type="NCBI Taxonomy" id="2320717"/>
    <lineage>
        <taxon>Eukaryota</taxon>
        <taxon>Viridiplantae</taxon>
        <taxon>Streptophyta</taxon>
        <taxon>Embryophyta</taxon>
        <taxon>Tracheophyta</taxon>
        <taxon>Spermatophyta</taxon>
        <taxon>Magnoliopsida</taxon>
        <taxon>Liliopsida</taxon>
        <taxon>Asparagales</taxon>
        <taxon>Orchidaceae</taxon>
        <taxon>Orchidoideae</taxon>
        <taxon>Orchideae</taxon>
        <taxon>Orchidinae</taxon>
        <taxon>Platanthera</taxon>
    </lineage>
</organism>
<evidence type="ECO:0000313" key="3">
    <source>
        <dbReference type="Proteomes" id="UP001412067"/>
    </source>
</evidence>
<evidence type="ECO:0000256" key="1">
    <source>
        <dbReference type="SAM" id="MobiDB-lite"/>
    </source>
</evidence>